<dbReference type="GO" id="GO:0006357">
    <property type="term" value="P:regulation of transcription by RNA polymerase II"/>
    <property type="evidence" value="ECO:0007669"/>
    <property type="project" value="EnsemblFungi"/>
</dbReference>
<reference evidence="6 7" key="3">
    <citation type="journal article" date="2013" name="Genome Biol.">
        <title>Assembly of a phased diploid Candida albicans genome facilitates allele-specific measurements and provides a simple model for repeat and indel structure.</title>
        <authorList>
            <person name="Muzzey D."/>
            <person name="Schwartz K."/>
            <person name="Weissman J.S."/>
            <person name="Sherlock G."/>
        </authorList>
    </citation>
    <scope>NUCLEOTIDE SEQUENCE [LARGE SCALE GENOMIC DNA]</scope>
    <source>
        <strain evidence="7">SC5314 / ATCC MYA-2876</strain>
    </source>
</reference>
<dbReference type="FunFam" id="3.40.50.300:FF:000827">
    <property type="entry name" value="KTI12 chromatin-associated homolog"/>
    <property type="match status" value="1"/>
</dbReference>
<dbReference type="InParanoid" id="A0A1D8PSF5"/>
<dbReference type="Gene3D" id="3.40.50.300">
    <property type="entry name" value="P-loop containing nucleotide triphosphate hydrolases"/>
    <property type="match status" value="1"/>
</dbReference>
<evidence type="ECO:0000313" key="5">
    <source>
        <dbReference type="CGD" id="CAL0000192073"/>
    </source>
</evidence>
<dbReference type="PANTHER" id="PTHR12435">
    <property type="match status" value="1"/>
</dbReference>
<evidence type="ECO:0000313" key="7">
    <source>
        <dbReference type="Proteomes" id="UP000000559"/>
    </source>
</evidence>
<dbReference type="VEuPathDB" id="FungiDB:CR_03370C_A"/>
<dbReference type="CGD" id="CAL0000192073">
    <property type="gene designation" value="KTI12"/>
</dbReference>
<keyword evidence="7" id="KW-1185">Reference proteome</keyword>
<dbReference type="GO" id="GO:0002098">
    <property type="term" value="P:tRNA wobble uridine modification"/>
    <property type="evidence" value="ECO:0000318"/>
    <property type="project" value="GO_Central"/>
</dbReference>
<sequence>MPLIIFTGYPCSGKTKWAKLLQKELEIKIQTAKENSEPGQNYTVTYHSDETLGINHETYQDSNKEKLARGSQISAVKRDISRTNIVILDALSYIKGFRYQLFCEAKGNVTPHCIVHVIAPIEKCIQWNDTKESGNKWDPVLIKQLQMRYEEPNSDTRWDSPLFTILSEDPQEKIPIEDIWNALVLKKAAPPNAATLVKPTSGNSFLQELDKKTQEVVTKILQQQQITPGDVVIDKNLVVAIPTGTASTAQLQRIRRSYIGLNRMRSIEVDRIVPLFVEYLNRSLNSED</sequence>
<dbReference type="SUPFAM" id="SSF52540">
    <property type="entry name" value="P-loop containing nucleoside triphosphate hydrolases"/>
    <property type="match status" value="1"/>
</dbReference>
<dbReference type="InterPro" id="IPR013641">
    <property type="entry name" value="KTI12/PSTK"/>
</dbReference>
<reference evidence="6 7" key="2">
    <citation type="journal article" date="2007" name="Genome Biol.">
        <title>Assembly of the Candida albicans genome into sixteen supercontigs aligned on the eight chromosomes.</title>
        <authorList>
            <person name="van het Hoog M."/>
            <person name="Rast T.J."/>
            <person name="Martchenko M."/>
            <person name="Grindle S."/>
            <person name="Dignard D."/>
            <person name="Hogues H."/>
            <person name="Cuomo C."/>
            <person name="Berriman M."/>
            <person name="Scherer S."/>
            <person name="Magee B.B."/>
            <person name="Whiteway M."/>
            <person name="Chibana H."/>
            <person name="Nantel A."/>
            <person name="Magee P.T."/>
        </authorList>
    </citation>
    <scope>GENOME REANNOTATION</scope>
    <source>
        <strain evidence="7">SC5314 / ATCC MYA-2876</strain>
    </source>
</reference>
<dbReference type="AlphaFoldDB" id="A0A1D8PSF5"/>
<dbReference type="InterPro" id="IPR027417">
    <property type="entry name" value="P-loop_NTPase"/>
</dbReference>
<dbReference type="Proteomes" id="UP000000559">
    <property type="component" value="Chromosome R"/>
</dbReference>
<dbReference type="GO" id="GO:0005524">
    <property type="term" value="F:ATP binding"/>
    <property type="evidence" value="ECO:0007669"/>
    <property type="project" value="UniProtKB-KW"/>
</dbReference>
<comment type="similarity">
    <text evidence="3">Belongs to the KTI12 family.</text>
</comment>
<dbReference type="FunCoup" id="A0A1D8PSF5">
    <property type="interactions" value="689"/>
</dbReference>
<dbReference type="KEGG" id="cal:CAALFM_CR03370CA"/>
<name>A0A1D8PSF5_CANAL</name>
<accession>A0A1D8PSF5</accession>
<dbReference type="SMR" id="A0A1D8PSF5"/>
<dbReference type="GeneID" id="3645140"/>
<evidence type="ECO:0000256" key="4">
    <source>
        <dbReference type="ARBA" id="ARBA00063730"/>
    </source>
</evidence>
<evidence type="ECO:0000256" key="2">
    <source>
        <dbReference type="ARBA" id="ARBA00022840"/>
    </source>
</evidence>
<dbReference type="STRING" id="237561.A0A1D8PSF5"/>
<reference evidence="6 7" key="1">
    <citation type="journal article" date="2004" name="Proc. Natl. Acad. Sci. U.S.A.">
        <title>The diploid genome sequence of Candida albicans.</title>
        <authorList>
            <person name="Jones T."/>
            <person name="Federspiel N.A."/>
            <person name="Chibana H."/>
            <person name="Dungan J."/>
            <person name="Kalman S."/>
            <person name="Magee B.B."/>
            <person name="Newport G."/>
            <person name="Thorstenson Y.R."/>
            <person name="Agabian N."/>
            <person name="Magee P.T."/>
            <person name="Davis R.W."/>
            <person name="Scherer S."/>
        </authorList>
    </citation>
    <scope>NUCLEOTIDE SEQUENCE [LARGE SCALE GENOMIC DNA]</scope>
    <source>
        <strain evidence="7">SC5314 / ATCC MYA-2876</strain>
    </source>
</reference>
<evidence type="ECO:0000313" key="6">
    <source>
        <dbReference type="EMBL" id="AOW31075.1"/>
    </source>
</evidence>
<proteinExistence type="inferred from homology"/>
<protein>
    <submittedName>
        <fullName evidence="6">Kti12p</fullName>
    </submittedName>
</protein>
<dbReference type="OrthoDB" id="9972657at2759"/>
<keyword evidence="2" id="KW-0067">ATP-binding</keyword>
<dbReference type="GO" id="GO:0003682">
    <property type="term" value="F:chromatin binding"/>
    <property type="evidence" value="ECO:0007669"/>
    <property type="project" value="EnsemblFungi"/>
</dbReference>
<evidence type="ECO:0000256" key="1">
    <source>
        <dbReference type="ARBA" id="ARBA00022741"/>
    </source>
</evidence>
<dbReference type="eggNOG" id="KOG3062">
    <property type="taxonomic scope" value="Eukaryota"/>
</dbReference>
<organism evidence="6 7">
    <name type="scientific">Candida albicans (strain SC5314 / ATCC MYA-2876)</name>
    <name type="common">Yeast</name>
    <dbReference type="NCBI Taxonomy" id="237561"/>
    <lineage>
        <taxon>Eukaryota</taxon>
        <taxon>Fungi</taxon>
        <taxon>Dikarya</taxon>
        <taxon>Ascomycota</taxon>
        <taxon>Saccharomycotina</taxon>
        <taxon>Pichiomycetes</taxon>
        <taxon>Debaryomycetaceae</taxon>
        <taxon>Candida/Lodderomyces clade</taxon>
        <taxon>Candida</taxon>
    </lineage>
</organism>
<dbReference type="GO" id="GO:0005737">
    <property type="term" value="C:cytoplasm"/>
    <property type="evidence" value="ECO:0007669"/>
    <property type="project" value="EnsemblFungi"/>
</dbReference>
<dbReference type="RefSeq" id="XP_713218.2">
    <property type="nucleotide sequence ID" value="XM_708125.2"/>
</dbReference>
<dbReference type="GO" id="GO:0005634">
    <property type="term" value="C:nucleus"/>
    <property type="evidence" value="ECO:0007669"/>
    <property type="project" value="EnsemblFungi"/>
</dbReference>
<keyword evidence="1" id="KW-0547">Nucleotide-binding</keyword>
<evidence type="ECO:0000256" key="3">
    <source>
        <dbReference type="ARBA" id="ARBA00025768"/>
    </source>
</evidence>
<comment type="subunit">
    <text evidence="4">Interacts with the elongator complex.</text>
</comment>
<dbReference type="Pfam" id="PF08433">
    <property type="entry name" value="KTI12"/>
    <property type="match status" value="1"/>
</dbReference>
<dbReference type="EMBL" id="CP017630">
    <property type="protein sequence ID" value="AOW31075.1"/>
    <property type="molecule type" value="Genomic_DNA"/>
</dbReference>
<gene>
    <name evidence="5 6" type="primary">KTI12</name>
    <name evidence="6" type="ordered locus">CAALFM_CR03370CA</name>
    <name evidence="5" type="ordered locus">orf19.9921</name>
</gene>